<dbReference type="RefSeq" id="WP_062266738.1">
    <property type="nucleotide sequence ID" value="NZ_JAHAVR010000002.1"/>
</dbReference>
<dbReference type="OrthoDB" id="69587at2157"/>
<dbReference type="AlphaFoldDB" id="A0A0X8XYL6"/>
<proteinExistence type="predicted"/>
<evidence type="ECO:0000313" key="2">
    <source>
        <dbReference type="Proteomes" id="UP000069850"/>
    </source>
</evidence>
<dbReference type="InterPro" id="IPR036504">
    <property type="entry name" value="CGI121/TPRKB_sf"/>
</dbReference>
<reference evidence="1 2" key="1">
    <citation type="submission" date="2016-01" db="EMBL/GenBank/DDBJ databases">
        <authorList>
            <person name="Manzoor S."/>
        </authorList>
    </citation>
    <scope>NUCLEOTIDE SEQUENCE [LARGE SCALE GENOMIC DNA]</scope>
    <source>
        <strain evidence="1">Methanoculleus sp MAB1</strain>
    </source>
</reference>
<dbReference type="GeneID" id="27138878"/>
<protein>
    <submittedName>
        <fullName evidence="1">Uncharacterized protein</fullName>
    </submittedName>
</protein>
<dbReference type="EMBL" id="LT158599">
    <property type="protein sequence ID" value="CVK34723.1"/>
    <property type="molecule type" value="Genomic_DNA"/>
</dbReference>
<dbReference type="Gene3D" id="3.30.2380.10">
    <property type="entry name" value="CGI121/TPRKB"/>
    <property type="match status" value="1"/>
</dbReference>
<dbReference type="SUPFAM" id="SSF143870">
    <property type="entry name" value="PF0523-like"/>
    <property type="match status" value="1"/>
</dbReference>
<evidence type="ECO:0000313" key="1">
    <source>
        <dbReference type="EMBL" id="CVK34723.1"/>
    </source>
</evidence>
<name>A0A0X8XYL6_9EURY</name>
<accession>A0A0X8XYL6</accession>
<organism evidence="1 2">
    <name type="scientific">Methanoculleus bourgensis</name>
    <dbReference type="NCBI Taxonomy" id="83986"/>
    <lineage>
        <taxon>Archaea</taxon>
        <taxon>Methanobacteriati</taxon>
        <taxon>Methanobacteriota</taxon>
        <taxon>Stenosarchaea group</taxon>
        <taxon>Methanomicrobia</taxon>
        <taxon>Methanomicrobiales</taxon>
        <taxon>Methanomicrobiaceae</taxon>
        <taxon>Methanoculleus</taxon>
    </lineage>
</organism>
<dbReference type="NCBIfam" id="NF011465">
    <property type="entry name" value="PRK14886.1-1"/>
    <property type="match status" value="1"/>
</dbReference>
<gene>
    <name evidence="1" type="ORF">MMAB1_3510</name>
</gene>
<dbReference type="Proteomes" id="UP000069850">
    <property type="component" value="Chromosome 1"/>
</dbReference>
<sequence length="171" mass="19292">MAEPACDIYQAVFEVDKNVSFLEKVRGIADEHRTHIILFDADRLTGRDHVAAALRHAWRSWTGGEPIANSIEMEALLYAAGTRQCQVAAFFGIHPGVNRAYVAVCPPAPGVRERLADCVTFVNEDWEEIDPAKRERLAELFSITPEEVLVVGEERFRELVLERVALLDVYR</sequence>
<dbReference type="KEGG" id="mema:MMAB1_3510"/>